<accession>A0A553HYN4</accession>
<keyword evidence="10" id="KW-0624">Polysaccharide degradation</keyword>
<evidence type="ECO:0000256" key="3">
    <source>
        <dbReference type="ARBA" id="ARBA00012729"/>
    </source>
</evidence>
<feature type="domain" description="GH18" evidence="13">
    <location>
        <begin position="274"/>
        <end position="560"/>
    </location>
</feature>
<dbReference type="PROSITE" id="PS51910">
    <property type="entry name" value="GH18_2"/>
    <property type="match status" value="1"/>
</dbReference>
<dbReference type="InterPro" id="IPR029058">
    <property type="entry name" value="AB_hydrolase_fold"/>
</dbReference>
<keyword evidence="4" id="KW-0964">Secreted</keyword>
<keyword evidence="6 11" id="KW-0378">Hydrolase</keyword>
<evidence type="ECO:0000256" key="7">
    <source>
        <dbReference type="ARBA" id="ARBA00023024"/>
    </source>
</evidence>
<dbReference type="InterPro" id="IPR050542">
    <property type="entry name" value="Glycosyl_Hydrlase18_Chitinase"/>
</dbReference>
<evidence type="ECO:0000313" key="15">
    <source>
        <dbReference type="Proteomes" id="UP000319160"/>
    </source>
</evidence>
<organism evidence="14 15">
    <name type="scientific">Xylaria flabelliformis</name>
    <dbReference type="NCBI Taxonomy" id="2512241"/>
    <lineage>
        <taxon>Eukaryota</taxon>
        <taxon>Fungi</taxon>
        <taxon>Dikarya</taxon>
        <taxon>Ascomycota</taxon>
        <taxon>Pezizomycotina</taxon>
        <taxon>Sordariomycetes</taxon>
        <taxon>Xylariomycetidae</taxon>
        <taxon>Xylariales</taxon>
        <taxon>Xylariaceae</taxon>
        <taxon>Xylaria</taxon>
    </lineage>
</organism>
<dbReference type="InterPro" id="IPR017853">
    <property type="entry name" value="GH"/>
</dbReference>
<dbReference type="InterPro" id="IPR000675">
    <property type="entry name" value="Cutinase/axe"/>
</dbReference>
<comment type="caution">
    <text evidence="14">The sequence shown here is derived from an EMBL/GenBank/DDBJ whole genome shotgun (WGS) entry which is preliminary data.</text>
</comment>
<comment type="subcellular location">
    <subcellularLocation>
        <location evidence="2">Secreted</location>
    </subcellularLocation>
</comment>
<dbReference type="AlphaFoldDB" id="A0A553HYN4"/>
<dbReference type="GO" id="GO:0008061">
    <property type="term" value="F:chitin binding"/>
    <property type="evidence" value="ECO:0007669"/>
    <property type="project" value="UniProtKB-KW"/>
</dbReference>
<keyword evidence="7" id="KW-0146">Chitin degradation</keyword>
<dbReference type="PANTHER" id="PTHR45708">
    <property type="entry name" value="ENDOCHITINASE"/>
    <property type="match status" value="1"/>
</dbReference>
<evidence type="ECO:0000259" key="13">
    <source>
        <dbReference type="PROSITE" id="PS51910"/>
    </source>
</evidence>
<dbReference type="SUPFAM" id="SSF53474">
    <property type="entry name" value="alpha/beta-Hydrolases"/>
    <property type="match status" value="1"/>
</dbReference>
<dbReference type="Pfam" id="PF01083">
    <property type="entry name" value="Cutinase"/>
    <property type="match status" value="1"/>
</dbReference>
<evidence type="ECO:0000256" key="2">
    <source>
        <dbReference type="ARBA" id="ARBA00004613"/>
    </source>
</evidence>
<evidence type="ECO:0000256" key="11">
    <source>
        <dbReference type="RuleBase" id="RU000489"/>
    </source>
</evidence>
<protein>
    <recommendedName>
        <fullName evidence="3">chitinase</fullName>
        <ecNumber evidence="3">3.2.1.14</ecNumber>
    </recommendedName>
</protein>
<keyword evidence="8" id="KW-0119">Carbohydrate metabolism</keyword>
<evidence type="ECO:0000256" key="6">
    <source>
        <dbReference type="ARBA" id="ARBA00022801"/>
    </source>
</evidence>
<evidence type="ECO:0000313" key="14">
    <source>
        <dbReference type="EMBL" id="TRX93070.1"/>
    </source>
</evidence>
<evidence type="ECO:0000256" key="12">
    <source>
        <dbReference type="RuleBase" id="RU004453"/>
    </source>
</evidence>
<dbReference type="SMART" id="SM01110">
    <property type="entry name" value="Cutinase"/>
    <property type="match status" value="1"/>
</dbReference>
<evidence type="ECO:0000256" key="5">
    <source>
        <dbReference type="ARBA" id="ARBA00022669"/>
    </source>
</evidence>
<dbReference type="EMBL" id="VFLP01000031">
    <property type="protein sequence ID" value="TRX93070.1"/>
    <property type="molecule type" value="Genomic_DNA"/>
</dbReference>
<evidence type="ECO:0000256" key="10">
    <source>
        <dbReference type="ARBA" id="ARBA00023326"/>
    </source>
</evidence>
<dbReference type="Gene3D" id="3.20.20.80">
    <property type="entry name" value="Glycosidases"/>
    <property type="match status" value="1"/>
</dbReference>
<dbReference type="GO" id="GO:0005576">
    <property type="term" value="C:extracellular region"/>
    <property type="evidence" value="ECO:0007669"/>
    <property type="project" value="UniProtKB-SubCell"/>
</dbReference>
<name>A0A553HYN4_9PEZI</name>
<evidence type="ECO:0000256" key="1">
    <source>
        <dbReference type="ARBA" id="ARBA00000822"/>
    </source>
</evidence>
<evidence type="ECO:0000256" key="4">
    <source>
        <dbReference type="ARBA" id="ARBA00022525"/>
    </source>
</evidence>
<sequence>MMATVGLGQREGCSGLRIFGARETTSPPGFGTAATVVSLIQRSYSAASAESIIYPAAGGNSYGASVAAGVRAVAAQTNSYFQKCPNTTLVMVGYSQGAQIIDDAFCGGPDGLSLNTTKESVSAGVSRMVAAIVLMGNPRHIPGRVGDIGNATVGGFAARPFGYQCPAFASLIRSYCDEADPFCAKGKSSATHQGYGQVYGQDAVDFVTRKLAVIGISTGDASSKMTGSKDKWFTINFNASKVPQALRALGSPDSQIIAAEAKPTRKSYSSTASNNIAVYWGQNSAGGANTQRSLIQVCRDEPDVDIILLAFLTSAANLDGGLNFANSYRPTEQEIIECQGQHRRGAVTDNTWSFASENHAVDAANRIWATFGPASRSERSTSRPFGAASVDGFDLDFEAPFSNAHAFARRLRSLMNKAEMTTRQKSYLTAAPQCPFPDMNLFPVLHGDMATVLDFVFIQFYNNPVCDLRTPDGFETSLRVWHSQWATPSGAKIFMGVPGAATAIGAANRESYIDGSVLAASYIKMAQSFPSFAGVMVWDMSQLDSNTAFLPPIVDALGRPIPRGEALNGSTHGTRI</sequence>
<dbReference type="PANTHER" id="PTHR45708:SF49">
    <property type="entry name" value="ENDOCHITINASE"/>
    <property type="match status" value="1"/>
</dbReference>
<dbReference type="GO" id="GO:0006032">
    <property type="term" value="P:chitin catabolic process"/>
    <property type="evidence" value="ECO:0007669"/>
    <property type="project" value="UniProtKB-KW"/>
</dbReference>
<dbReference type="SUPFAM" id="SSF51445">
    <property type="entry name" value="(Trans)glycosidases"/>
    <property type="match status" value="1"/>
</dbReference>
<dbReference type="OrthoDB" id="6020543at2759"/>
<dbReference type="PROSITE" id="PS01095">
    <property type="entry name" value="GH18_1"/>
    <property type="match status" value="1"/>
</dbReference>
<dbReference type="GO" id="GO:0008843">
    <property type="term" value="F:endochitinase activity"/>
    <property type="evidence" value="ECO:0007669"/>
    <property type="project" value="UniProtKB-EC"/>
</dbReference>
<dbReference type="EC" id="3.2.1.14" evidence="3"/>
<keyword evidence="5" id="KW-0147">Chitin-binding</keyword>
<gene>
    <name evidence="14" type="ORF">FHL15_005938</name>
</gene>
<proteinExistence type="inferred from homology"/>
<evidence type="ECO:0000256" key="8">
    <source>
        <dbReference type="ARBA" id="ARBA00023277"/>
    </source>
</evidence>
<keyword evidence="9 11" id="KW-0326">Glycosidase</keyword>
<dbReference type="InterPro" id="IPR001579">
    <property type="entry name" value="Glyco_hydro_18_chit_AS"/>
</dbReference>
<dbReference type="Gene3D" id="3.40.50.1820">
    <property type="entry name" value="alpha/beta hydrolase"/>
    <property type="match status" value="1"/>
</dbReference>
<dbReference type="GO" id="GO:0052689">
    <property type="term" value="F:carboxylic ester hydrolase activity"/>
    <property type="evidence" value="ECO:0007669"/>
    <property type="project" value="UniProtKB-ARBA"/>
</dbReference>
<comment type="catalytic activity">
    <reaction evidence="1">
        <text>Random endo-hydrolysis of N-acetyl-beta-D-glucosaminide (1-&gt;4)-beta-linkages in chitin and chitodextrins.</text>
        <dbReference type="EC" id="3.2.1.14"/>
    </reaction>
</comment>
<evidence type="ECO:0000256" key="9">
    <source>
        <dbReference type="ARBA" id="ARBA00023295"/>
    </source>
</evidence>
<dbReference type="GO" id="GO:0000272">
    <property type="term" value="P:polysaccharide catabolic process"/>
    <property type="evidence" value="ECO:0007669"/>
    <property type="project" value="UniProtKB-KW"/>
</dbReference>
<dbReference type="Pfam" id="PF00704">
    <property type="entry name" value="Glyco_hydro_18"/>
    <property type="match status" value="1"/>
</dbReference>
<dbReference type="InterPro" id="IPR001223">
    <property type="entry name" value="Glyco_hydro18_cat"/>
</dbReference>
<reference evidence="15" key="1">
    <citation type="submission" date="2019-06" db="EMBL/GenBank/DDBJ databases">
        <title>Draft genome sequence of the griseofulvin-producing fungus Xylaria cubensis strain G536.</title>
        <authorList>
            <person name="Mead M.E."/>
            <person name="Raja H.A."/>
            <person name="Steenwyk J.L."/>
            <person name="Knowles S.L."/>
            <person name="Oberlies N.H."/>
            <person name="Rokas A."/>
        </authorList>
    </citation>
    <scope>NUCLEOTIDE SEQUENCE [LARGE SCALE GENOMIC DNA]</scope>
    <source>
        <strain evidence="15">G536</strain>
    </source>
</reference>
<keyword evidence="15" id="KW-1185">Reference proteome</keyword>
<comment type="similarity">
    <text evidence="12">Belongs to the glycosyl hydrolase 18 family.</text>
</comment>
<dbReference type="Proteomes" id="UP000319160">
    <property type="component" value="Unassembled WGS sequence"/>
</dbReference>